<keyword evidence="3" id="KW-1185">Reference proteome</keyword>
<dbReference type="Proteomes" id="UP000634476">
    <property type="component" value="Unassembled WGS sequence"/>
</dbReference>
<proteinExistence type="predicted"/>
<reference evidence="2" key="1">
    <citation type="submission" date="2021-01" db="EMBL/GenBank/DDBJ databases">
        <title>Whole genome shotgun sequence of Planobispora takensis NBRC 109077.</title>
        <authorList>
            <person name="Komaki H."/>
            <person name="Tamura T."/>
        </authorList>
    </citation>
    <scope>NUCLEOTIDE SEQUENCE</scope>
    <source>
        <strain evidence="2">NBRC 109077</strain>
    </source>
</reference>
<organism evidence="2 3">
    <name type="scientific">Planobispora takensis</name>
    <dbReference type="NCBI Taxonomy" id="1367882"/>
    <lineage>
        <taxon>Bacteria</taxon>
        <taxon>Bacillati</taxon>
        <taxon>Actinomycetota</taxon>
        <taxon>Actinomycetes</taxon>
        <taxon>Streptosporangiales</taxon>
        <taxon>Streptosporangiaceae</taxon>
        <taxon>Planobispora</taxon>
    </lineage>
</organism>
<feature type="transmembrane region" description="Helical" evidence="1">
    <location>
        <begin position="32"/>
        <end position="50"/>
    </location>
</feature>
<accession>A0A8J3T161</accession>
<keyword evidence="1" id="KW-1133">Transmembrane helix</keyword>
<dbReference type="EMBL" id="BOOK01000006">
    <property type="protein sequence ID" value="GIH99193.1"/>
    <property type="molecule type" value="Genomic_DNA"/>
</dbReference>
<evidence type="ECO:0000313" key="3">
    <source>
        <dbReference type="Proteomes" id="UP000634476"/>
    </source>
</evidence>
<gene>
    <name evidence="2" type="ORF">Pta02_12020</name>
</gene>
<dbReference type="AlphaFoldDB" id="A0A8J3T161"/>
<keyword evidence="1" id="KW-0472">Membrane</keyword>
<sequence>MILFDAMRERRRRCLEAARRHPDRGSFSTETVIVTAILVAIAITAGAILLSKVLAKVNSIDLG</sequence>
<comment type="caution">
    <text evidence="2">The sequence shown here is derived from an EMBL/GenBank/DDBJ whole genome shotgun (WGS) entry which is preliminary data.</text>
</comment>
<protein>
    <submittedName>
        <fullName evidence="2">Uncharacterized protein</fullName>
    </submittedName>
</protein>
<name>A0A8J3T161_9ACTN</name>
<evidence type="ECO:0000313" key="2">
    <source>
        <dbReference type="EMBL" id="GIH99193.1"/>
    </source>
</evidence>
<keyword evidence="1" id="KW-0812">Transmembrane</keyword>
<evidence type="ECO:0000256" key="1">
    <source>
        <dbReference type="SAM" id="Phobius"/>
    </source>
</evidence>